<feature type="non-terminal residue" evidence="1">
    <location>
        <position position="157"/>
    </location>
</feature>
<reference evidence="1" key="2">
    <citation type="journal article" date="2014" name="ISME J.">
        <title>Microbial stratification in low pH oxic and suboxic macroscopic growths along an acid mine drainage.</title>
        <authorList>
            <person name="Mendez-Garcia C."/>
            <person name="Mesa V."/>
            <person name="Sprenger R.R."/>
            <person name="Richter M."/>
            <person name="Diez M.S."/>
            <person name="Solano J."/>
            <person name="Bargiela R."/>
            <person name="Golyshina O.V."/>
            <person name="Manteca A."/>
            <person name="Ramos J.L."/>
            <person name="Gallego J.R."/>
            <person name="Llorente I."/>
            <person name="Martins Dos Santos V.A."/>
            <person name="Jensen O.N."/>
            <person name="Pelaez A.I."/>
            <person name="Sanchez J."/>
            <person name="Ferrer M."/>
        </authorList>
    </citation>
    <scope>NUCLEOTIDE SEQUENCE</scope>
</reference>
<gene>
    <name evidence="1" type="ORF">B1B_04927</name>
</gene>
<dbReference type="InterPro" id="IPR036928">
    <property type="entry name" value="AS_sf"/>
</dbReference>
<evidence type="ECO:0000313" key="1">
    <source>
        <dbReference type="EMBL" id="EQD70569.1"/>
    </source>
</evidence>
<dbReference type="GO" id="GO:0003824">
    <property type="term" value="F:catalytic activity"/>
    <property type="evidence" value="ECO:0007669"/>
    <property type="project" value="InterPro"/>
</dbReference>
<protein>
    <submittedName>
        <fullName evidence="1">Amidase signature enzyme</fullName>
    </submittedName>
</protein>
<comment type="caution">
    <text evidence="1">The sequence shown here is derived from an EMBL/GenBank/DDBJ whole genome shotgun (WGS) entry which is preliminary data.</text>
</comment>
<sequence length="157" mass="17432">LRRGGEAAHHVGDVRALGRYYDAYYGQALKVRTQMIGAFRRAYREVDLLLGATTPTVAFPSGPRRPIRCRCTSPTSSRYRPISRARRRSRSPLALARVACRWGCSSSDRVAARRGCSRRVGSSTRGGTPVTLSDGWEMVVGLEVHTELKTRTKMFCG</sequence>
<feature type="non-terminal residue" evidence="1">
    <location>
        <position position="1"/>
    </location>
</feature>
<dbReference type="SUPFAM" id="SSF55931">
    <property type="entry name" value="Glutamine synthetase/guanido kinase"/>
    <property type="match status" value="1"/>
</dbReference>
<name>T1CPZ3_9ZZZZ</name>
<proteinExistence type="predicted"/>
<dbReference type="EMBL" id="AUZY01003099">
    <property type="protein sequence ID" value="EQD70569.1"/>
    <property type="molecule type" value="Genomic_DNA"/>
</dbReference>
<dbReference type="InterPro" id="IPR014746">
    <property type="entry name" value="Gln_synth/guanido_kin_cat_dom"/>
</dbReference>
<reference evidence="1" key="1">
    <citation type="submission" date="2013-08" db="EMBL/GenBank/DDBJ databases">
        <authorList>
            <person name="Mendez C."/>
            <person name="Richter M."/>
            <person name="Ferrer M."/>
            <person name="Sanchez J."/>
        </authorList>
    </citation>
    <scope>NUCLEOTIDE SEQUENCE</scope>
</reference>
<accession>T1CPZ3</accession>
<organism evidence="1">
    <name type="scientific">mine drainage metagenome</name>
    <dbReference type="NCBI Taxonomy" id="410659"/>
    <lineage>
        <taxon>unclassified sequences</taxon>
        <taxon>metagenomes</taxon>
        <taxon>ecological metagenomes</taxon>
    </lineage>
</organism>
<dbReference type="Gene3D" id="3.90.1300.10">
    <property type="entry name" value="Amidase signature (AS) domain"/>
    <property type="match status" value="1"/>
</dbReference>
<dbReference type="SUPFAM" id="SSF75304">
    <property type="entry name" value="Amidase signature (AS) enzymes"/>
    <property type="match status" value="1"/>
</dbReference>
<dbReference type="AlphaFoldDB" id="T1CPZ3"/>